<dbReference type="NCBIfam" id="TIGR03723">
    <property type="entry name" value="T6A_TsaD_YgjD"/>
    <property type="match status" value="1"/>
</dbReference>
<feature type="binding site" evidence="8">
    <location>
        <position position="294"/>
    </location>
    <ligand>
        <name>substrate</name>
    </ligand>
</feature>
<feature type="domain" description="Gcp-like" evidence="9">
    <location>
        <begin position="42"/>
        <end position="328"/>
    </location>
</feature>
<dbReference type="GO" id="GO:0005506">
    <property type="term" value="F:iron ion binding"/>
    <property type="evidence" value="ECO:0007669"/>
    <property type="project" value="UniProtKB-UniRule"/>
</dbReference>
<keyword evidence="2 8" id="KW-0808">Transferase</keyword>
<comment type="subcellular location">
    <subcellularLocation>
        <location evidence="8">Cytoplasm</location>
    </subcellularLocation>
</comment>
<comment type="function">
    <text evidence="8">Required for the formation of a threonylcarbamoyl group on adenosine at position 37 (t(6)A37) in tRNAs that read codons beginning with adenine. Is involved in the transfer of the threonylcarbamoyl moiety of threonylcarbamoyl-AMP (TC-AMP) to the N6 group of A37, together with TsaE and TsaB. TsaD likely plays a direct catalytic role in this reaction.</text>
</comment>
<dbReference type="PRINTS" id="PR00789">
    <property type="entry name" value="OSIALOPTASE"/>
</dbReference>
<keyword evidence="5 8" id="KW-0408">Iron</keyword>
<dbReference type="InterPro" id="IPR043129">
    <property type="entry name" value="ATPase_NBD"/>
</dbReference>
<dbReference type="GO" id="GO:0005737">
    <property type="term" value="C:cytoplasm"/>
    <property type="evidence" value="ECO:0007669"/>
    <property type="project" value="UniProtKB-SubCell"/>
</dbReference>
<evidence type="ECO:0000256" key="3">
    <source>
        <dbReference type="ARBA" id="ARBA00022694"/>
    </source>
</evidence>
<evidence type="ECO:0000256" key="2">
    <source>
        <dbReference type="ARBA" id="ARBA00022679"/>
    </source>
</evidence>
<evidence type="ECO:0000256" key="7">
    <source>
        <dbReference type="ARBA" id="ARBA00048117"/>
    </source>
</evidence>
<dbReference type="FunFam" id="3.30.420.40:FF:000040">
    <property type="entry name" value="tRNA N6-adenosine threonylcarbamoyltransferase"/>
    <property type="match status" value="1"/>
</dbReference>
<keyword evidence="1 8" id="KW-0963">Cytoplasm</keyword>
<feature type="binding site" evidence="8">
    <location>
        <position position="322"/>
    </location>
    <ligand>
        <name>Fe cation</name>
        <dbReference type="ChEBI" id="CHEBI:24875"/>
    </ligand>
</feature>
<dbReference type="Gene3D" id="3.30.420.40">
    <property type="match status" value="2"/>
</dbReference>
<dbReference type="Pfam" id="PF00814">
    <property type="entry name" value="TsaD"/>
    <property type="match status" value="1"/>
</dbReference>
<dbReference type="PANTHER" id="PTHR11735">
    <property type="entry name" value="TRNA N6-ADENOSINE THREONYLCARBAMOYLTRANSFERASE"/>
    <property type="match status" value="1"/>
</dbReference>
<organism evidence="10">
    <name type="scientific">uncultured Rubrobacteraceae bacterium</name>
    <dbReference type="NCBI Taxonomy" id="349277"/>
    <lineage>
        <taxon>Bacteria</taxon>
        <taxon>Bacillati</taxon>
        <taxon>Actinomycetota</taxon>
        <taxon>Rubrobacteria</taxon>
        <taxon>Rubrobacterales</taxon>
        <taxon>Rubrobacteraceae</taxon>
        <taxon>environmental samples</taxon>
    </lineage>
</organism>
<comment type="cofactor">
    <cofactor evidence="8">
        <name>Fe(2+)</name>
        <dbReference type="ChEBI" id="CHEBI:29033"/>
    </cofactor>
    <text evidence="8">Binds 1 Fe(2+) ion per subunit.</text>
</comment>
<dbReference type="NCBIfam" id="TIGR00329">
    <property type="entry name" value="gcp_kae1"/>
    <property type="match status" value="1"/>
</dbReference>
<dbReference type="EMBL" id="CADCVC010000177">
    <property type="protein sequence ID" value="CAA9448811.1"/>
    <property type="molecule type" value="Genomic_DNA"/>
</dbReference>
<evidence type="ECO:0000259" key="9">
    <source>
        <dbReference type="Pfam" id="PF00814"/>
    </source>
</evidence>
<evidence type="ECO:0000256" key="5">
    <source>
        <dbReference type="ARBA" id="ARBA00023004"/>
    </source>
</evidence>
<evidence type="ECO:0000256" key="4">
    <source>
        <dbReference type="ARBA" id="ARBA00022723"/>
    </source>
</evidence>
<comment type="catalytic activity">
    <reaction evidence="7 8">
        <text>L-threonylcarbamoyladenylate + adenosine(37) in tRNA = N(6)-L-threonylcarbamoyladenosine(37) in tRNA + AMP + H(+)</text>
        <dbReference type="Rhea" id="RHEA:37059"/>
        <dbReference type="Rhea" id="RHEA-COMP:10162"/>
        <dbReference type="Rhea" id="RHEA-COMP:10163"/>
        <dbReference type="ChEBI" id="CHEBI:15378"/>
        <dbReference type="ChEBI" id="CHEBI:73682"/>
        <dbReference type="ChEBI" id="CHEBI:74411"/>
        <dbReference type="ChEBI" id="CHEBI:74418"/>
        <dbReference type="ChEBI" id="CHEBI:456215"/>
        <dbReference type="EC" id="2.3.1.234"/>
    </reaction>
</comment>
<dbReference type="SUPFAM" id="SSF53067">
    <property type="entry name" value="Actin-like ATPase domain"/>
    <property type="match status" value="1"/>
</dbReference>
<feature type="binding site" evidence="8">
    <location>
        <position position="186"/>
    </location>
    <ligand>
        <name>substrate</name>
    </ligand>
</feature>
<evidence type="ECO:0000313" key="10">
    <source>
        <dbReference type="EMBL" id="CAA9448811.1"/>
    </source>
</evidence>
<proteinExistence type="inferred from homology"/>
<accession>A0A6J4QMG8</accession>
<comment type="similarity">
    <text evidence="8">Belongs to the KAE1 / TsaD family.</text>
</comment>
<dbReference type="InterPro" id="IPR017861">
    <property type="entry name" value="KAE1/TsaD"/>
</dbReference>
<keyword evidence="3 8" id="KW-0819">tRNA processing</keyword>
<dbReference type="CDD" id="cd24133">
    <property type="entry name" value="ASKHA_NBD_TsaD_bac"/>
    <property type="match status" value="1"/>
</dbReference>
<dbReference type="GO" id="GO:0002949">
    <property type="term" value="P:tRNA threonylcarbamoyladenosine modification"/>
    <property type="evidence" value="ECO:0007669"/>
    <property type="project" value="UniProtKB-UniRule"/>
</dbReference>
<evidence type="ECO:0000256" key="8">
    <source>
        <dbReference type="HAMAP-Rule" id="MF_01445"/>
    </source>
</evidence>
<feature type="binding site" evidence="8">
    <location>
        <position position="199"/>
    </location>
    <ligand>
        <name>substrate</name>
    </ligand>
</feature>
<dbReference type="HAMAP" id="MF_01445">
    <property type="entry name" value="TsaD"/>
    <property type="match status" value="1"/>
</dbReference>
<comment type="caution">
    <text evidence="8">Lacks conserved residue(s) required for the propagation of feature annotation.</text>
</comment>
<gene>
    <name evidence="8" type="primary">tsaD</name>
    <name evidence="10" type="ORF">AVDCRST_MAG80-2040</name>
</gene>
<evidence type="ECO:0000256" key="6">
    <source>
        <dbReference type="ARBA" id="ARBA00023315"/>
    </source>
</evidence>
<reference evidence="10" key="1">
    <citation type="submission" date="2020-02" db="EMBL/GenBank/DDBJ databases">
        <authorList>
            <person name="Meier V. D."/>
        </authorList>
    </citation>
    <scope>NUCLEOTIDE SEQUENCE</scope>
    <source>
        <strain evidence="10">AVDCRST_MAG80</strain>
    </source>
</reference>
<dbReference type="InterPro" id="IPR022450">
    <property type="entry name" value="TsaD"/>
</dbReference>
<protein>
    <recommendedName>
        <fullName evidence="8">tRNA N6-adenosine threonylcarbamoyltransferase</fullName>
        <ecNumber evidence="8">2.3.1.234</ecNumber>
    </recommendedName>
    <alternativeName>
        <fullName evidence="8">N6-L-threonylcarbamoyladenine synthase</fullName>
        <shortName evidence="8">t(6)A synthase</shortName>
    </alternativeName>
    <alternativeName>
        <fullName evidence="8">t(6)A37 threonylcarbamoyladenosine biosynthesis protein TsaD</fullName>
    </alternativeName>
    <alternativeName>
        <fullName evidence="8">tRNA threonylcarbamoyladenosine biosynthesis protein TsaD</fullName>
    </alternativeName>
</protein>
<feature type="binding site" evidence="8">
    <location>
        <begin position="151"/>
        <end position="155"/>
    </location>
    <ligand>
        <name>substrate</name>
    </ligand>
</feature>
<dbReference type="PANTHER" id="PTHR11735:SF6">
    <property type="entry name" value="TRNA N6-ADENOSINE THREONYLCARBAMOYLTRANSFERASE, MITOCHONDRIAL"/>
    <property type="match status" value="1"/>
</dbReference>
<evidence type="ECO:0000256" key="1">
    <source>
        <dbReference type="ARBA" id="ARBA00022490"/>
    </source>
</evidence>
<dbReference type="GO" id="GO:0061711">
    <property type="term" value="F:tRNA N(6)-L-threonylcarbamoyladenine synthase activity"/>
    <property type="evidence" value="ECO:0007669"/>
    <property type="project" value="UniProtKB-EC"/>
</dbReference>
<dbReference type="AlphaFoldDB" id="A0A6J4QMG8"/>
<keyword evidence="4 8" id="KW-0479">Metal-binding</keyword>
<name>A0A6J4QMG8_9ACTN</name>
<sequence length="350" mass="36774">MRPVYPAPPNGRMRYKNRMILAIETSCDDTCAAILDEAGRRVLSNVVHTQTEHERYGGVVPEVASRAHLERLDGVVEKALADAGTDLDEVSRVAVTVRPGLIGALLVGLSAAKGLAFARKLPLVPVNHLEGHVAAAYLADPALEPPFVALIASGGHTALYSVRAEAGSGMNLLGQTLDDAAGEALDKGARMLGLGFPGGPAISKAAWGGEPTRYDFPVGLKEKNNLDFSFSGLKTSLLYKLKALNQEEGTREELPHLAAGYEAAVVEALSRKLLRAADLHEAPALVVAGGVAANASLRRVLAEKCEKRGVKLVIPPPELCTDNAAMIGAAAASTPAIPYPDYLSLNARSV</sequence>
<keyword evidence="6 8" id="KW-0012">Acyltransferase</keyword>
<feature type="binding site" evidence="8">
    <location>
        <position position="132"/>
    </location>
    <ligand>
        <name>Fe cation</name>
        <dbReference type="ChEBI" id="CHEBI:24875"/>
    </ligand>
</feature>
<dbReference type="InterPro" id="IPR000905">
    <property type="entry name" value="Gcp-like_dom"/>
</dbReference>
<dbReference type="EC" id="2.3.1.234" evidence="8"/>
<feature type="binding site" evidence="8">
    <location>
        <position position="128"/>
    </location>
    <ligand>
        <name>Fe cation</name>
        <dbReference type="ChEBI" id="CHEBI:24875"/>
    </ligand>
</feature>